<dbReference type="Proteomes" id="UP000295030">
    <property type="component" value="Unassembled WGS sequence"/>
</dbReference>
<keyword evidence="1" id="KW-0808">Transferase</keyword>
<dbReference type="InterPro" id="IPR050832">
    <property type="entry name" value="Bact_Acetyltransf"/>
</dbReference>
<dbReference type="PANTHER" id="PTHR43877">
    <property type="entry name" value="AMINOALKYLPHOSPHONATE N-ACETYLTRANSFERASE-RELATED-RELATED"/>
    <property type="match status" value="1"/>
</dbReference>
<keyword evidence="4" id="KW-0687">Ribonucleoprotein</keyword>
<dbReference type="Pfam" id="PF00583">
    <property type="entry name" value="Acetyltransf_1"/>
    <property type="match status" value="1"/>
</dbReference>
<evidence type="ECO:0000259" key="3">
    <source>
        <dbReference type="PROSITE" id="PS51186"/>
    </source>
</evidence>
<keyword evidence="2" id="KW-0012">Acyltransferase</keyword>
<name>A0A4R1I1A4_ANCAQ</name>
<dbReference type="GO" id="GO:0005840">
    <property type="term" value="C:ribosome"/>
    <property type="evidence" value="ECO:0007669"/>
    <property type="project" value="UniProtKB-KW"/>
</dbReference>
<dbReference type="InterPro" id="IPR000182">
    <property type="entry name" value="GNAT_dom"/>
</dbReference>
<dbReference type="EMBL" id="SMFY01000002">
    <property type="protein sequence ID" value="TCK28957.1"/>
    <property type="molecule type" value="Genomic_DNA"/>
</dbReference>
<evidence type="ECO:0000313" key="5">
    <source>
        <dbReference type="Proteomes" id="UP000295030"/>
    </source>
</evidence>
<dbReference type="InterPro" id="IPR016181">
    <property type="entry name" value="Acyl_CoA_acyltransferase"/>
</dbReference>
<dbReference type="GO" id="GO:0016747">
    <property type="term" value="F:acyltransferase activity, transferring groups other than amino-acyl groups"/>
    <property type="evidence" value="ECO:0007669"/>
    <property type="project" value="InterPro"/>
</dbReference>
<dbReference type="PROSITE" id="PS51186">
    <property type="entry name" value="GNAT"/>
    <property type="match status" value="1"/>
</dbReference>
<dbReference type="CDD" id="cd04301">
    <property type="entry name" value="NAT_SF"/>
    <property type="match status" value="1"/>
</dbReference>
<dbReference type="SUPFAM" id="SSF55729">
    <property type="entry name" value="Acyl-CoA N-acyltransferases (Nat)"/>
    <property type="match status" value="1"/>
</dbReference>
<evidence type="ECO:0000313" key="4">
    <source>
        <dbReference type="EMBL" id="TCK28957.1"/>
    </source>
</evidence>
<protein>
    <submittedName>
        <fullName evidence="4">Ribosomal protein S18 acetylase RimI-like enzyme</fullName>
    </submittedName>
</protein>
<keyword evidence="5" id="KW-1185">Reference proteome</keyword>
<dbReference type="Gene3D" id="3.40.630.30">
    <property type="match status" value="1"/>
</dbReference>
<sequence length="219" mass="23315">MSSSLGRQPEHRAFLDRTRPIARTAREVERCRAIAGWNSLTAIMPAPDIRPLAPDPSTIDTLANLLIETVAAGGSVGFMHPVAPAKARAFARTALEAAARGERIVLGAFIEGALASTVTLLLALPENQPHRAEIAKMMTRPAFRGRGLARALLVEAERLAVAQGRTLLVLDTAQEDGAAGLYEKQGFVRAGAIPDFALKPQGGLTATLLYFKRLGDAES</sequence>
<proteinExistence type="predicted"/>
<reference evidence="4 5" key="1">
    <citation type="submission" date="2019-03" db="EMBL/GenBank/DDBJ databases">
        <title>Genomic Encyclopedia of Type Strains, Phase IV (KMG-IV): sequencing the most valuable type-strain genomes for metagenomic binning, comparative biology and taxonomic classification.</title>
        <authorList>
            <person name="Goeker M."/>
        </authorList>
    </citation>
    <scope>NUCLEOTIDE SEQUENCE [LARGE SCALE GENOMIC DNA]</scope>
    <source>
        <strain evidence="4 5">DSM 101</strain>
    </source>
</reference>
<accession>A0A4R1I1A4</accession>
<keyword evidence="4" id="KW-0689">Ribosomal protein</keyword>
<evidence type="ECO:0000256" key="2">
    <source>
        <dbReference type="ARBA" id="ARBA00023315"/>
    </source>
</evidence>
<comment type="caution">
    <text evidence="4">The sequence shown here is derived from an EMBL/GenBank/DDBJ whole genome shotgun (WGS) entry which is preliminary data.</text>
</comment>
<dbReference type="PANTHER" id="PTHR43877:SF2">
    <property type="entry name" value="AMINOALKYLPHOSPHONATE N-ACETYLTRANSFERASE-RELATED"/>
    <property type="match status" value="1"/>
</dbReference>
<dbReference type="AlphaFoldDB" id="A0A4R1I1A4"/>
<gene>
    <name evidence="4" type="ORF">EV667_2972</name>
</gene>
<evidence type="ECO:0000256" key="1">
    <source>
        <dbReference type="ARBA" id="ARBA00022679"/>
    </source>
</evidence>
<organism evidence="4 5">
    <name type="scientific">Ancylobacter aquaticus</name>
    <dbReference type="NCBI Taxonomy" id="100"/>
    <lineage>
        <taxon>Bacteria</taxon>
        <taxon>Pseudomonadati</taxon>
        <taxon>Pseudomonadota</taxon>
        <taxon>Alphaproteobacteria</taxon>
        <taxon>Hyphomicrobiales</taxon>
        <taxon>Xanthobacteraceae</taxon>
        <taxon>Ancylobacter</taxon>
    </lineage>
</organism>
<feature type="domain" description="N-acetyltransferase" evidence="3">
    <location>
        <begin position="47"/>
        <end position="215"/>
    </location>
</feature>